<evidence type="ECO:0000256" key="9">
    <source>
        <dbReference type="ARBA" id="ARBA00023224"/>
    </source>
</evidence>
<keyword evidence="4 10" id="KW-0812">Transmembrane</keyword>
<comment type="similarity">
    <text evidence="2 10">Belongs to the G-protein coupled receptor 1 family.</text>
</comment>
<dbReference type="Gene3D" id="1.20.1070.10">
    <property type="entry name" value="Rhodopsin 7-helix transmembrane proteins"/>
    <property type="match status" value="2"/>
</dbReference>
<organism evidence="14 15">
    <name type="scientific">Polypedilum vanderplanki</name>
    <name type="common">Sleeping chironomid midge</name>
    <dbReference type="NCBI Taxonomy" id="319348"/>
    <lineage>
        <taxon>Eukaryota</taxon>
        <taxon>Metazoa</taxon>
        <taxon>Ecdysozoa</taxon>
        <taxon>Arthropoda</taxon>
        <taxon>Hexapoda</taxon>
        <taxon>Insecta</taxon>
        <taxon>Pterygota</taxon>
        <taxon>Neoptera</taxon>
        <taxon>Endopterygota</taxon>
        <taxon>Diptera</taxon>
        <taxon>Nematocera</taxon>
        <taxon>Chironomoidea</taxon>
        <taxon>Chironomidae</taxon>
        <taxon>Chironominae</taxon>
        <taxon>Polypedilum</taxon>
        <taxon>Polypedilum</taxon>
    </lineage>
</organism>
<dbReference type="PRINTS" id="PR00237">
    <property type="entry name" value="GPCRRHODOPSN"/>
</dbReference>
<feature type="transmembrane region" description="Helical" evidence="12">
    <location>
        <begin position="174"/>
        <end position="198"/>
    </location>
</feature>
<feature type="transmembrane region" description="Helical" evidence="12">
    <location>
        <begin position="976"/>
        <end position="998"/>
    </location>
</feature>
<gene>
    <name evidence="14" type="ORF">PVAND_003823</name>
</gene>
<keyword evidence="7 12" id="KW-0472">Membrane</keyword>
<evidence type="ECO:0000313" key="14">
    <source>
        <dbReference type="EMBL" id="KAG5673806.1"/>
    </source>
</evidence>
<dbReference type="GO" id="GO:0071880">
    <property type="term" value="P:adenylate cyclase-activating adrenergic receptor signaling pathway"/>
    <property type="evidence" value="ECO:0007669"/>
    <property type="project" value="TreeGrafter"/>
</dbReference>
<feature type="transmembrane region" description="Helical" evidence="12">
    <location>
        <begin position="221"/>
        <end position="243"/>
    </location>
</feature>
<reference evidence="14" key="1">
    <citation type="submission" date="2021-03" db="EMBL/GenBank/DDBJ databases">
        <title>Chromosome level genome of the anhydrobiotic midge Polypedilum vanderplanki.</title>
        <authorList>
            <person name="Yoshida Y."/>
            <person name="Kikawada T."/>
            <person name="Gusev O."/>
        </authorList>
    </citation>
    <scope>NUCLEOTIDE SEQUENCE</scope>
    <source>
        <strain evidence="14">NIAS01</strain>
        <tissue evidence="14">Whole body or cell culture</tissue>
    </source>
</reference>
<dbReference type="GO" id="GO:0043410">
    <property type="term" value="P:positive regulation of MAPK cascade"/>
    <property type="evidence" value="ECO:0007669"/>
    <property type="project" value="TreeGrafter"/>
</dbReference>
<evidence type="ECO:0000256" key="11">
    <source>
        <dbReference type="SAM" id="MobiDB-lite"/>
    </source>
</evidence>
<keyword evidence="5 12" id="KW-1133">Transmembrane helix</keyword>
<feature type="transmembrane region" description="Helical" evidence="12">
    <location>
        <begin position="941"/>
        <end position="961"/>
    </location>
</feature>
<dbReference type="EMBL" id="JADBJN010000003">
    <property type="protein sequence ID" value="KAG5673806.1"/>
    <property type="molecule type" value="Genomic_DNA"/>
</dbReference>
<evidence type="ECO:0000259" key="13">
    <source>
        <dbReference type="PROSITE" id="PS50262"/>
    </source>
</evidence>
<dbReference type="GO" id="GO:0005886">
    <property type="term" value="C:plasma membrane"/>
    <property type="evidence" value="ECO:0007669"/>
    <property type="project" value="UniProtKB-SubCell"/>
</dbReference>
<dbReference type="InterPro" id="IPR017452">
    <property type="entry name" value="GPCR_Rhodpsn_7TM"/>
</dbReference>
<keyword evidence="8 10" id="KW-0675">Receptor</keyword>
<feature type="region of interest" description="Disordered" evidence="11">
    <location>
        <begin position="410"/>
        <end position="439"/>
    </location>
</feature>
<feature type="region of interest" description="Disordered" evidence="11">
    <location>
        <begin position="814"/>
        <end position="840"/>
    </location>
</feature>
<feature type="transmembrane region" description="Helical" evidence="12">
    <location>
        <begin position="133"/>
        <end position="153"/>
    </location>
</feature>
<evidence type="ECO:0000256" key="1">
    <source>
        <dbReference type="ARBA" id="ARBA00004651"/>
    </source>
</evidence>
<proteinExistence type="inferred from homology"/>
<feature type="domain" description="G-protein coupled receptors family 1 profile" evidence="13">
    <location>
        <begin position="74"/>
        <end position="995"/>
    </location>
</feature>
<feature type="transmembrane region" description="Helical" evidence="12">
    <location>
        <begin position="94"/>
        <end position="113"/>
    </location>
</feature>
<dbReference type="Pfam" id="PF00001">
    <property type="entry name" value="7tm_1"/>
    <property type="match status" value="2"/>
</dbReference>
<feature type="compositionally biased region" description="Gly residues" evidence="11">
    <location>
        <begin position="818"/>
        <end position="828"/>
    </location>
</feature>
<dbReference type="PROSITE" id="PS50262">
    <property type="entry name" value="G_PROTEIN_RECEP_F1_2"/>
    <property type="match status" value="1"/>
</dbReference>
<sequence>MSSEASTTISYNMSEEEELMMNYTSAYNETDFVNSTRSSKIVEAKVDEMGFGAYSLLCLKGFIFGTIIIGAVLGNALVILAVRKNRKLRVITNYFVVSLAMADMLVALCAMTFNASVELSGRWLFGRILCDLWNSLDVYFSTASILHLCCISVDRYFAICRPLEYPLLLNKRTVFFMLANVWFLPALISFTPIFLGWYTTDENLEWMKDHPDECMFVVNKIYAVVSSSISFWIPGVVMITMYYRIFKEAVRQRKALSRTSSNILLNSVHLQNQPYNYQPINNRLKLQTPRFSDCDEQNLTIKEAHQESHSEVSELEVPAILLCQEYDEASILKVPSSSPPRRLSRSSIDLRDLEAQHERDKIMSQNVSESVSSIYHCFDNQMMRYSGSEPINAHIKAALENQFSMKSANQDEIDKYQQQQQKEQKPPQQNSTESKSSVNNFSFMNNFHEHTETTTSATVGATTKENDMNLICSASIIKDNHNQVNANGCNKSDSDFFSLLRYNSEKLRRMNCFSSGTSNGNKPKKMIYALSDKTLHLNNERKMQAIVNKSDIFNYLNKSFDHKNLLDNNFQAQHNQAKLADDKKQFDHGDFINVDMLKRVFEEKMDTNQMDDAIVEAPTSGNGSKEKLQKKETVSLPPIGNSNSNEIVKLNNSRSIDTVLLNIKNNTDKLYTFKLLYDFSPKTINQEETLTKNLLKDEIGIDVPINGGGNGASLSTNSNNNNNGSNNLVVLESLSGILKPVNLSDSASINGGGIVGQNAQEISIEPSSNIKLCCDTMNSAYLDDKSIVKRKRTPSNVTYNVNVIDFQTEDDSDAYHGGSVGTGGGVRGDYGKRSNSSTSSNIKQLYGDKWYKVIEHNSDYDDHEMSDEEDLNNNQVNNQLLAVGNFKSDVEPKSTVRSRFVDCLRFRRNYKRNRKKMNNQGAGSTRPNKGWRAEHKAARTLGIIMGVFLLCWLPFFLWYIITSICGPELCPCPDVLVAVLFWIGYFNSTLNPIIYAYFNRDFRESFKKTLHSLFPCVWKENFYDANVHYV</sequence>
<evidence type="ECO:0000256" key="7">
    <source>
        <dbReference type="ARBA" id="ARBA00023136"/>
    </source>
</evidence>
<dbReference type="SUPFAM" id="SSF81321">
    <property type="entry name" value="Family A G protein-coupled receptor-like"/>
    <property type="match status" value="2"/>
</dbReference>
<keyword evidence="15" id="KW-1185">Reference proteome</keyword>
<comment type="caution">
    <text evidence="14">The sequence shown here is derived from an EMBL/GenBank/DDBJ whole genome shotgun (WGS) entry which is preliminary data.</text>
</comment>
<name>A0A9J6BX34_POLVA</name>
<evidence type="ECO:0000256" key="5">
    <source>
        <dbReference type="ARBA" id="ARBA00022989"/>
    </source>
</evidence>
<dbReference type="PANTHER" id="PTHR24248:SF66">
    <property type="entry name" value="OCTOPAMINE RECEPTOR BETA-3R"/>
    <property type="match status" value="1"/>
</dbReference>
<comment type="subcellular location">
    <subcellularLocation>
        <location evidence="1">Cell membrane</location>
        <topology evidence="1">Multi-pass membrane protein</topology>
    </subcellularLocation>
</comment>
<evidence type="ECO:0000256" key="2">
    <source>
        <dbReference type="ARBA" id="ARBA00010663"/>
    </source>
</evidence>
<feature type="transmembrane region" description="Helical" evidence="12">
    <location>
        <begin position="62"/>
        <end position="82"/>
    </location>
</feature>
<keyword evidence="6 10" id="KW-0297">G-protein coupled receptor</keyword>
<evidence type="ECO:0000256" key="12">
    <source>
        <dbReference type="SAM" id="Phobius"/>
    </source>
</evidence>
<feature type="compositionally biased region" description="Basic and acidic residues" evidence="11">
    <location>
        <begin position="624"/>
        <end position="633"/>
    </location>
</feature>
<keyword evidence="9 10" id="KW-0807">Transducer</keyword>
<protein>
    <recommendedName>
        <fullName evidence="13">G-protein coupled receptors family 1 profile domain-containing protein</fullName>
    </recommendedName>
</protein>
<dbReference type="GO" id="GO:0004989">
    <property type="term" value="F:octopamine receptor activity"/>
    <property type="evidence" value="ECO:0007669"/>
    <property type="project" value="TreeGrafter"/>
</dbReference>
<dbReference type="InterPro" id="IPR000276">
    <property type="entry name" value="GPCR_Rhodpsn"/>
</dbReference>
<evidence type="ECO:0000313" key="15">
    <source>
        <dbReference type="Proteomes" id="UP001107558"/>
    </source>
</evidence>
<dbReference type="PANTHER" id="PTHR24248">
    <property type="entry name" value="ADRENERGIC RECEPTOR-RELATED G-PROTEIN COUPLED RECEPTOR"/>
    <property type="match status" value="1"/>
</dbReference>
<evidence type="ECO:0000256" key="6">
    <source>
        <dbReference type="ARBA" id="ARBA00023040"/>
    </source>
</evidence>
<keyword evidence="3" id="KW-1003">Cell membrane</keyword>
<evidence type="ECO:0000256" key="8">
    <source>
        <dbReference type="ARBA" id="ARBA00023170"/>
    </source>
</evidence>
<accession>A0A9J6BX34</accession>
<dbReference type="SMART" id="SM01381">
    <property type="entry name" value="7TM_GPCR_Srsx"/>
    <property type="match status" value="1"/>
</dbReference>
<feature type="compositionally biased region" description="Low complexity" evidence="11">
    <location>
        <begin position="417"/>
        <end position="439"/>
    </location>
</feature>
<evidence type="ECO:0000256" key="4">
    <source>
        <dbReference type="ARBA" id="ARBA00022692"/>
    </source>
</evidence>
<dbReference type="AlphaFoldDB" id="A0A9J6BX34"/>
<dbReference type="OrthoDB" id="5957871at2759"/>
<feature type="region of interest" description="Disordered" evidence="11">
    <location>
        <begin position="617"/>
        <end position="638"/>
    </location>
</feature>
<evidence type="ECO:0000256" key="10">
    <source>
        <dbReference type="RuleBase" id="RU000688"/>
    </source>
</evidence>
<dbReference type="Proteomes" id="UP001107558">
    <property type="component" value="Chromosome 3"/>
</dbReference>
<evidence type="ECO:0000256" key="3">
    <source>
        <dbReference type="ARBA" id="ARBA00022475"/>
    </source>
</evidence>
<dbReference type="PROSITE" id="PS00237">
    <property type="entry name" value="G_PROTEIN_RECEP_F1_1"/>
    <property type="match status" value="1"/>
</dbReference>